<dbReference type="CDD" id="cd03794">
    <property type="entry name" value="GT4_WbuB-like"/>
    <property type="match status" value="1"/>
</dbReference>
<name>A0A0A0C3A1_9CELL</name>
<dbReference type="Pfam" id="PF13579">
    <property type="entry name" value="Glyco_trans_4_4"/>
    <property type="match status" value="1"/>
</dbReference>
<evidence type="ECO:0000259" key="3">
    <source>
        <dbReference type="Pfam" id="PF00534"/>
    </source>
</evidence>
<dbReference type="GO" id="GO:0016757">
    <property type="term" value="F:glycosyltransferase activity"/>
    <property type="evidence" value="ECO:0007669"/>
    <property type="project" value="UniProtKB-KW"/>
</dbReference>
<feature type="domain" description="Glycosyltransferase subfamily 4-like N-terminal" evidence="4">
    <location>
        <begin position="185"/>
        <end position="364"/>
    </location>
</feature>
<keyword evidence="1" id="KW-0328">Glycosyltransferase</keyword>
<organism evidence="5 6">
    <name type="scientific">Cellulomonas bogoriensis 69B4 = DSM 16987</name>
    <dbReference type="NCBI Taxonomy" id="1386082"/>
    <lineage>
        <taxon>Bacteria</taxon>
        <taxon>Bacillati</taxon>
        <taxon>Actinomycetota</taxon>
        <taxon>Actinomycetes</taxon>
        <taxon>Micrococcales</taxon>
        <taxon>Cellulomonadaceae</taxon>
        <taxon>Cellulomonas</taxon>
    </lineage>
</organism>
<comment type="caution">
    <text evidence="5">The sequence shown here is derived from an EMBL/GenBank/DDBJ whole genome shotgun (WGS) entry which is preliminary data.</text>
</comment>
<dbReference type="PANTHER" id="PTHR12526:SF636">
    <property type="entry name" value="BLL3647 PROTEIN"/>
    <property type="match status" value="1"/>
</dbReference>
<dbReference type="SUPFAM" id="SSF53756">
    <property type="entry name" value="UDP-Glycosyltransferase/glycogen phosphorylase"/>
    <property type="match status" value="1"/>
</dbReference>
<keyword evidence="2 5" id="KW-0808">Transferase</keyword>
<accession>A0A0A0C3A1</accession>
<dbReference type="EMBL" id="AXCZ01000023">
    <property type="protein sequence ID" value="KGM13824.1"/>
    <property type="molecule type" value="Genomic_DNA"/>
</dbReference>
<evidence type="ECO:0000313" key="6">
    <source>
        <dbReference type="Proteomes" id="UP000054314"/>
    </source>
</evidence>
<dbReference type="PANTHER" id="PTHR12526">
    <property type="entry name" value="GLYCOSYLTRANSFERASE"/>
    <property type="match status" value="1"/>
</dbReference>
<evidence type="ECO:0000256" key="2">
    <source>
        <dbReference type="ARBA" id="ARBA00022679"/>
    </source>
</evidence>
<dbReference type="OrthoDB" id="509705at2"/>
<keyword evidence="6" id="KW-1185">Reference proteome</keyword>
<dbReference type="AlphaFoldDB" id="A0A0A0C3A1"/>
<reference evidence="5 6" key="1">
    <citation type="submission" date="2013-08" db="EMBL/GenBank/DDBJ databases">
        <title>Genome sequencing of Cellulomonas bogoriensis 69B4.</title>
        <authorList>
            <person name="Chen F."/>
            <person name="Li Y."/>
            <person name="Wang G."/>
        </authorList>
    </citation>
    <scope>NUCLEOTIDE SEQUENCE [LARGE SCALE GENOMIC DNA]</scope>
    <source>
        <strain evidence="5 6">69B4</strain>
    </source>
</reference>
<dbReference type="InterPro" id="IPR028098">
    <property type="entry name" value="Glyco_trans_4-like_N"/>
</dbReference>
<dbReference type="Gene3D" id="3.40.50.2000">
    <property type="entry name" value="Glycogen Phosphorylase B"/>
    <property type="match status" value="2"/>
</dbReference>
<evidence type="ECO:0000259" key="4">
    <source>
        <dbReference type="Pfam" id="PF13579"/>
    </source>
</evidence>
<dbReference type="RefSeq" id="WP_035058238.1">
    <property type="nucleotide sequence ID" value="NZ_AXCZ01000023.1"/>
</dbReference>
<dbReference type="InterPro" id="IPR001296">
    <property type="entry name" value="Glyco_trans_1"/>
</dbReference>
<sequence>MSGQARRARELVVNASLVGSTAVAHLVEDPFLFALQTARRLPRVRALSRLVGGPGAGPVRHAVAAWLADRPAEAREHLDRATPRTRAVRRVSDELAVQLGVEPGAHAAPRTVARSAWTHGHLTAAVEVLGGDDALGRRYADALAQLQGRTPAQKRGRTGGHGPVRPAGLSALHVLVNSLPHTQSGYAARSHAVLRAQAAAGIRVVAATRLGYPVTVGAVAARHRDVVDGVTYHRLLPGRLPRTESGRLQRQVEMVEALVREHRPAVLHTTTHHPNAWVTRAVAARTGLPWVYEVRGLLEDSWVARRTAAGQDDAADSEYYRLSRERETEAALSADHVVTLSETLAADLVGRGVPTDRITVVPNGVDEALLTAERVEPADAREHLGLPRDGFWVGTVSSLVDYEGLETLLQAVAALRRRDVDVRVCLAGDGVSRPSLVGLAHSLELGEHAVFPGRVDRHRARDWHKALDVFAVPRHDVRVCRMVTPLKPVEAMALERPVVVSDLPALRELVTAPGTGLPVPAGDVAGWAAALQRLMLSDDDRLRFAAAGRSFASGRTWASAGQTYRVLYEDLGVRV</sequence>
<evidence type="ECO:0000313" key="5">
    <source>
        <dbReference type="EMBL" id="KGM13824.1"/>
    </source>
</evidence>
<dbReference type="Proteomes" id="UP000054314">
    <property type="component" value="Unassembled WGS sequence"/>
</dbReference>
<protein>
    <submittedName>
        <fullName evidence="5">Glycosyl transferase</fullName>
    </submittedName>
</protein>
<gene>
    <name evidence="5" type="ORF">N869_09390</name>
</gene>
<feature type="domain" description="Glycosyl transferase family 1" evidence="3">
    <location>
        <begin position="381"/>
        <end position="550"/>
    </location>
</feature>
<proteinExistence type="predicted"/>
<evidence type="ECO:0000256" key="1">
    <source>
        <dbReference type="ARBA" id="ARBA00022676"/>
    </source>
</evidence>
<dbReference type="Pfam" id="PF00534">
    <property type="entry name" value="Glycos_transf_1"/>
    <property type="match status" value="1"/>
</dbReference>